<keyword evidence="5" id="KW-0175">Coiled coil</keyword>
<keyword evidence="2" id="KW-0201">Cytochrome c-type biogenesis</keyword>
<proteinExistence type="predicted"/>
<evidence type="ECO:0000313" key="9">
    <source>
        <dbReference type="EMBL" id="TFB30098.1"/>
    </source>
</evidence>
<dbReference type="GO" id="GO:0017004">
    <property type="term" value="P:cytochrome complex assembly"/>
    <property type="evidence" value="ECO:0007669"/>
    <property type="project" value="UniProtKB-KW"/>
</dbReference>
<dbReference type="Gene3D" id="3.40.30.10">
    <property type="entry name" value="Glutaredoxin"/>
    <property type="match status" value="1"/>
</dbReference>
<reference evidence="9 11" key="2">
    <citation type="submission" date="2019-03" db="EMBL/GenBank/DDBJ databases">
        <authorList>
            <person name="He R.-H."/>
        </authorList>
    </citation>
    <scope>NUCLEOTIDE SEQUENCE [LARGE SCALE GENOMIC DNA]</scope>
    <source>
        <strain evidence="9 11">DSM 19624</strain>
    </source>
</reference>
<dbReference type="EMBL" id="RCCK01000012">
    <property type="protein sequence ID" value="RLJ74984.1"/>
    <property type="molecule type" value="Genomic_DNA"/>
</dbReference>
<feature type="domain" description="Thioredoxin" evidence="7">
    <location>
        <begin position="256"/>
        <end position="392"/>
    </location>
</feature>
<dbReference type="InterPro" id="IPR036249">
    <property type="entry name" value="Thioredoxin-like_sf"/>
</dbReference>
<dbReference type="InterPro" id="IPR050553">
    <property type="entry name" value="Thioredoxin_ResA/DsbE_sf"/>
</dbReference>
<dbReference type="Pfam" id="PF00578">
    <property type="entry name" value="AhpC-TSA"/>
    <property type="match status" value="1"/>
</dbReference>
<evidence type="ECO:0000256" key="5">
    <source>
        <dbReference type="SAM" id="Coils"/>
    </source>
</evidence>
<feature type="chain" id="PRO_5044605596" evidence="6">
    <location>
        <begin position="27"/>
        <end position="392"/>
    </location>
</feature>
<dbReference type="GO" id="GO:0030313">
    <property type="term" value="C:cell envelope"/>
    <property type="evidence" value="ECO:0007669"/>
    <property type="project" value="UniProtKB-SubCell"/>
</dbReference>
<evidence type="ECO:0000256" key="4">
    <source>
        <dbReference type="ARBA" id="ARBA00023284"/>
    </source>
</evidence>
<evidence type="ECO:0000256" key="1">
    <source>
        <dbReference type="ARBA" id="ARBA00004196"/>
    </source>
</evidence>
<keyword evidence="3" id="KW-1015">Disulfide bond</keyword>
<feature type="signal peptide" evidence="6">
    <location>
        <begin position="1"/>
        <end position="26"/>
    </location>
</feature>
<dbReference type="InterPro" id="IPR013766">
    <property type="entry name" value="Thioredoxin_domain"/>
</dbReference>
<dbReference type="PROSITE" id="PS51352">
    <property type="entry name" value="THIOREDOXIN_2"/>
    <property type="match status" value="1"/>
</dbReference>
<gene>
    <name evidence="8" type="ORF">BCL90_3330</name>
    <name evidence="9" type="ORF">E3V97_18160</name>
</gene>
<dbReference type="CDD" id="cd02966">
    <property type="entry name" value="TlpA_like_family"/>
    <property type="match status" value="1"/>
</dbReference>
<name>A0A497Y0I6_9SPHI</name>
<comment type="caution">
    <text evidence="8">The sequence shown here is derived from an EMBL/GenBank/DDBJ whole genome shotgun (WGS) entry which is preliminary data.</text>
</comment>
<dbReference type="GO" id="GO:0016209">
    <property type="term" value="F:antioxidant activity"/>
    <property type="evidence" value="ECO:0007669"/>
    <property type="project" value="InterPro"/>
</dbReference>
<dbReference type="Pfam" id="PF14289">
    <property type="entry name" value="DUF4369"/>
    <property type="match status" value="1"/>
</dbReference>
<evidence type="ECO:0000256" key="2">
    <source>
        <dbReference type="ARBA" id="ARBA00022748"/>
    </source>
</evidence>
<evidence type="ECO:0000313" key="11">
    <source>
        <dbReference type="Proteomes" id="UP000297429"/>
    </source>
</evidence>
<dbReference type="OrthoDB" id="1069091at2"/>
<protein>
    <submittedName>
        <fullName evidence="9">AhpC/TSA family protein</fullName>
    </submittedName>
    <submittedName>
        <fullName evidence="8">Peroxiredoxin</fullName>
    </submittedName>
</protein>
<keyword evidence="4" id="KW-0676">Redox-active center</keyword>
<dbReference type="EMBL" id="SOPX01000003">
    <property type="protein sequence ID" value="TFB30098.1"/>
    <property type="molecule type" value="Genomic_DNA"/>
</dbReference>
<evidence type="ECO:0000313" key="8">
    <source>
        <dbReference type="EMBL" id="RLJ74984.1"/>
    </source>
</evidence>
<evidence type="ECO:0000313" key="10">
    <source>
        <dbReference type="Proteomes" id="UP000273898"/>
    </source>
</evidence>
<keyword evidence="11" id="KW-1185">Reference proteome</keyword>
<accession>A0A497Y0I6</accession>
<dbReference type="PROSITE" id="PS00194">
    <property type="entry name" value="THIOREDOXIN_1"/>
    <property type="match status" value="1"/>
</dbReference>
<dbReference type="PANTHER" id="PTHR42852">
    <property type="entry name" value="THIOL:DISULFIDE INTERCHANGE PROTEIN DSBE"/>
    <property type="match status" value="1"/>
</dbReference>
<sequence length="392" mass="43693">MSMYYHRSIQFILSLLLITGSTVSFAQKKAPNYTLKGKITGMKPADKMTVYLERYIGDDMQQDSALVKSGTFSFHGNVKDPVWSILSYSLAAKGKKQEAVRPSYQLFIEKGVLNVSFSLEDISQAVFSGSPLNIEKAAYESKTAALTLALSDVRSAYFNIEDLMGDSTQNKEKLKQQMKAIEKTSDSLDNLKTTTDSLYIARHPSNYFSLYLLSESFRHGMPFEKTMGLFKQIKAPLKLTSLGMKLTADLKRAQKVSVGMMAPEFSLPDSTGKLVNLSSYRGKYVLVDFWASWCVPCRQENPTVVAAYQKFAARNFNVLGISSDFDKGSWMKALREDKLSWPNLQDVGSKVGKLFDVSAIPSNFLVDPNGKIIAKNLRGAALERKLAEVLPH</sequence>
<comment type="subcellular location">
    <subcellularLocation>
        <location evidence="1">Cell envelope</location>
    </subcellularLocation>
</comment>
<dbReference type="Proteomes" id="UP000273898">
    <property type="component" value="Unassembled WGS sequence"/>
</dbReference>
<feature type="coiled-coil region" evidence="5">
    <location>
        <begin position="164"/>
        <end position="194"/>
    </location>
</feature>
<dbReference type="PANTHER" id="PTHR42852:SF6">
    <property type="entry name" value="THIOL:DISULFIDE INTERCHANGE PROTEIN DSBE"/>
    <property type="match status" value="1"/>
</dbReference>
<reference evidence="8 10" key="1">
    <citation type="submission" date="2018-10" db="EMBL/GenBank/DDBJ databases">
        <title>Genomic Encyclopedia of Archaeal and Bacterial Type Strains, Phase II (KMG-II): from individual species to whole genera.</title>
        <authorList>
            <person name="Goeker M."/>
        </authorList>
    </citation>
    <scope>NUCLEOTIDE SEQUENCE [LARGE SCALE GENOMIC DNA]</scope>
    <source>
        <strain evidence="8 10">DSM 19624</strain>
    </source>
</reference>
<dbReference type="Proteomes" id="UP000297429">
    <property type="component" value="Unassembled WGS sequence"/>
</dbReference>
<dbReference type="SUPFAM" id="SSF52833">
    <property type="entry name" value="Thioredoxin-like"/>
    <property type="match status" value="1"/>
</dbReference>
<dbReference type="InterPro" id="IPR025380">
    <property type="entry name" value="DUF4369"/>
</dbReference>
<evidence type="ECO:0000256" key="6">
    <source>
        <dbReference type="SAM" id="SignalP"/>
    </source>
</evidence>
<dbReference type="InterPro" id="IPR017937">
    <property type="entry name" value="Thioredoxin_CS"/>
</dbReference>
<organism evidence="8 10">
    <name type="scientific">Pedobacter alluvionis</name>
    <dbReference type="NCBI Taxonomy" id="475253"/>
    <lineage>
        <taxon>Bacteria</taxon>
        <taxon>Pseudomonadati</taxon>
        <taxon>Bacteroidota</taxon>
        <taxon>Sphingobacteriia</taxon>
        <taxon>Sphingobacteriales</taxon>
        <taxon>Sphingobacteriaceae</taxon>
        <taxon>Pedobacter</taxon>
    </lineage>
</organism>
<dbReference type="AlphaFoldDB" id="A0A497Y0I6"/>
<dbReference type="InterPro" id="IPR000866">
    <property type="entry name" value="AhpC/TSA"/>
</dbReference>
<evidence type="ECO:0000259" key="7">
    <source>
        <dbReference type="PROSITE" id="PS51352"/>
    </source>
</evidence>
<evidence type="ECO:0000256" key="3">
    <source>
        <dbReference type="ARBA" id="ARBA00023157"/>
    </source>
</evidence>
<dbReference type="GO" id="GO:0016491">
    <property type="term" value="F:oxidoreductase activity"/>
    <property type="evidence" value="ECO:0007669"/>
    <property type="project" value="InterPro"/>
</dbReference>
<keyword evidence="6" id="KW-0732">Signal</keyword>